<evidence type="ECO:0000313" key="2">
    <source>
        <dbReference type="EMBL" id="CAI4012003.1"/>
    </source>
</evidence>
<sequence length="497" mass="55892">MCCGNRCLIALFVLALNAVEAARPGLPSALTTQPANPKCRDIKDTPHPETWRSFRLADADMTSCKCLRGLEKAQECSVVVEAAAVRFCALVVEKTWDTFGDKQSYVQNRLKMTPELCQEILTGTLDDVGTPQSQSLFHEANALSNRSTKGPMEWDECKEIVDETLKNIRKMTGDVDDAMPSEETCADRVVRRVEAEMLGCCGRSCAWMEWPQLQLLAIPGQGRKCTAFNVLQNSNRKHMCNSVLSPRQVELVSQKDTKAKTGDVGGAYMGQDPRLLWAKPGLAKFHQQLNKLKQKPKENEPVSSDFLERNPDVHKKGLREGWFREPALLKPFLVDILEDPQEMSTSLAEIGASTCDDLQKRVQKMQHCPSTMQDQVRKTCLRQEGWQASAKPDKDDPFDEPTCQEKMTDPNFNTPTNVATPDECLAIKVGEPKHMFFVCDTADPDGIVLEKPILCFPEKPIKCDFEEGRKVSESEFNRDKGFADYIYWFEIPKTSKA</sequence>
<dbReference type="Proteomes" id="UP001152797">
    <property type="component" value="Unassembled WGS sequence"/>
</dbReference>
<evidence type="ECO:0000313" key="4">
    <source>
        <dbReference type="Proteomes" id="UP001152797"/>
    </source>
</evidence>
<evidence type="ECO:0000313" key="3">
    <source>
        <dbReference type="EMBL" id="CAL4799315.1"/>
    </source>
</evidence>
<reference evidence="2" key="1">
    <citation type="submission" date="2022-10" db="EMBL/GenBank/DDBJ databases">
        <authorList>
            <person name="Chen Y."/>
            <person name="Dougan E. K."/>
            <person name="Chan C."/>
            <person name="Rhodes N."/>
            <person name="Thang M."/>
        </authorList>
    </citation>
    <scope>NUCLEOTIDE SEQUENCE</scope>
</reference>
<proteinExistence type="predicted"/>
<comment type="caution">
    <text evidence="2">The sequence shown here is derived from an EMBL/GenBank/DDBJ whole genome shotgun (WGS) entry which is preliminary data.</text>
</comment>
<accession>A0A9P1DNQ9</accession>
<protein>
    <submittedName>
        <fullName evidence="3">Protein fem-1-like B</fullName>
    </submittedName>
</protein>
<dbReference type="EMBL" id="CAMXCT020005312">
    <property type="protein sequence ID" value="CAL1165378.1"/>
    <property type="molecule type" value="Genomic_DNA"/>
</dbReference>
<dbReference type="EMBL" id="CAMXCT010005312">
    <property type="protein sequence ID" value="CAI4012003.1"/>
    <property type="molecule type" value="Genomic_DNA"/>
</dbReference>
<dbReference type="AlphaFoldDB" id="A0A9P1DNQ9"/>
<feature type="signal peptide" evidence="1">
    <location>
        <begin position="1"/>
        <end position="21"/>
    </location>
</feature>
<feature type="chain" id="PRO_5043271535" evidence="1">
    <location>
        <begin position="22"/>
        <end position="497"/>
    </location>
</feature>
<gene>
    <name evidence="2" type="ORF">C1SCF055_LOCUS37115</name>
</gene>
<reference evidence="3 4" key="2">
    <citation type="submission" date="2024-05" db="EMBL/GenBank/DDBJ databases">
        <authorList>
            <person name="Chen Y."/>
            <person name="Shah S."/>
            <person name="Dougan E. K."/>
            <person name="Thang M."/>
            <person name="Chan C."/>
        </authorList>
    </citation>
    <scope>NUCLEOTIDE SEQUENCE [LARGE SCALE GENOMIC DNA]</scope>
</reference>
<dbReference type="EMBL" id="CAMXCT030005312">
    <property type="protein sequence ID" value="CAL4799315.1"/>
    <property type="molecule type" value="Genomic_DNA"/>
</dbReference>
<evidence type="ECO:0000256" key="1">
    <source>
        <dbReference type="SAM" id="SignalP"/>
    </source>
</evidence>
<name>A0A9P1DNQ9_9DINO</name>
<organism evidence="2">
    <name type="scientific">Cladocopium goreaui</name>
    <dbReference type="NCBI Taxonomy" id="2562237"/>
    <lineage>
        <taxon>Eukaryota</taxon>
        <taxon>Sar</taxon>
        <taxon>Alveolata</taxon>
        <taxon>Dinophyceae</taxon>
        <taxon>Suessiales</taxon>
        <taxon>Symbiodiniaceae</taxon>
        <taxon>Cladocopium</taxon>
    </lineage>
</organism>
<keyword evidence="1" id="KW-0732">Signal</keyword>
<keyword evidence="4" id="KW-1185">Reference proteome</keyword>